<dbReference type="EMBL" id="KZ998357">
    <property type="protein sequence ID" value="RKO86251.1"/>
    <property type="molecule type" value="Genomic_DNA"/>
</dbReference>
<protein>
    <submittedName>
        <fullName evidence="1">Uncharacterized protein</fullName>
    </submittedName>
</protein>
<proteinExistence type="predicted"/>
<dbReference type="PANTHER" id="PTHR47642:SF5">
    <property type="entry name" value="ATP-DEPENDENT DNA HELICASE"/>
    <property type="match status" value="1"/>
</dbReference>
<dbReference type="SUPFAM" id="SSF52540">
    <property type="entry name" value="P-loop containing nucleoside triphosphate hydrolases"/>
    <property type="match status" value="1"/>
</dbReference>
<accession>A0A4P9W221</accession>
<reference evidence="2" key="1">
    <citation type="journal article" date="2018" name="Nat. Microbiol.">
        <title>Leveraging single-cell genomics to expand the fungal tree of life.</title>
        <authorList>
            <person name="Ahrendt S.R."/>
            <person name="Quandt C.A."/>
            <person name="Ciobanu D."/>
            <person name="Clum A."/>
            <person name="Salamov A."/>
            <person name="Andreopoulos B."/>
            <person name="Cheng J.F."/>
            <person name="Woyke T."/>
            <person name="Pelin A."/>
            <person name="Henrissat B."/>
            <person name="Reynolds N.K."/>
            <person name="Benny G.L."/>
            <person name="Smith M.E."/>
            <person name="James T.Y."/>
            <person name="Grigoriev I.V."/>
        </authorList>
    </citation>
    <scope>NUCLEOTIDE SEQUENCE [LARGE SCALE GENOMIC DNA]</scope>
</reference>
<dbReference type="AlphaFoldDB" id="A0A4P9W221"/>
<sequence length="88" mass="9981">MLTITLRPSLARTTIIQGMTLDRVEIDLSRVFTFGQAYVGISRIRDLDNLRITGVDKETQVFQADERVVDFYNSLREVDAQGDDVKSS</sequence>
<dbReference type="PANTHER" id="PTHR47642">
    <property type="entry name" value="ATP-DEPENDENT DNA HELICASE"/>
    <property type="match status" value="1"/>
</dbReference>
<gene>
    <name evidence="1" type="ORF">BDK51DRAFT_52764</name>
</gene>
<dbReference type="Proteomes" id="UP000269721">
    <property type="component" value="Unassembled WGS sequence"/>
</dbReference>
<evidence type="ECO:0000313" key="1">
    <source>
        <dbReference type="EMBL" id="RKO86251.1"/>
    </source>
</evidence>
<dbReference type="InterPro" id="IPR051055">
    <property type="entry name" value="PIF1_helicase"/>
</dbReference>
<keyword evidence="2" id="KW-1185">Reference proteome</keyword>
<organism evidence="1 2">
    <name type="scientific">Blyttiomyces helicus</name>
    <dbReference type="NCBI Taxonomy" id="388810"/>
    <lineage>
        <taxon>Eukaryota</taxon>
        <taxon>Fungi</taxon>
        <taxon>Fungi incertae sedis</taxon>
        <taxon>Chytridiomycota</taxon>
        <taxon>Chytridiomycota incertae sedis</taxon>
        <taxon>Chytridiomycetes</taxon>
        <taxon>Chytridiomycetes incertae sedis</taxon>
        <taxon>Blyttiomyces</taxon>
    </lineage>
</organism>
<name>A0A4P9W221_9FUNG</name>
<dbReference type="OrthoDB" id="2126220at2759"/>
<dbReference type="InterPro" id="IPR027417">
    <property type="entry name" value="P-loop_NTPase"/>
</dbReference>
<evidence type="ECO:0000313" key="2">
    <source>
        <dbReference type="Proteomes" id="UP000269721"/>
    </source>
</evidence>